<feature type="binding site" evidence="11">
    <location>
        <position position="262"/>
    </location>
    <ligand>
        <name>pyridoxal 5'-phosphate</name>
        <dbReference type="ChEBI" id="CHEBI:597326"/>
    </ligand>
</feature>
<evidence type="ECO:0000256" key="1">
    <source>
        <dbReference type="ARBA" id="ARBA00001933"/>
    </source>
</evidence>
<feature type="domain" description="Tryptophan synthase beta chain-like PALP" evidence="14">
    <location>
        <begin position="8"/>
        <end position="289"/>
    </location>
</feature>
<dbReference type="PANTHER" id="PTHR10314">
    <property type="entry name" value="CYSTATHIONINE BETA-SYNTHASE"/>
    <property type="match status" value="1"/>
</dbReference>
<evidence type="ECO:0000256" key="11">
    <source>
        <dbReference type="PIRSR" id="PIRSR605856-50"/>
    </source>
</evidence>
<comment type="catalytic activity">
    <reaction evidence="10 13">
        <text>O-acetyl-L-serine + hydrogen sulfide = L-cysteine + acetate</text>
        <dbReference type="Rhea" id="RHEA:14829"/>
        <dbReference type="ChEBI" id="CHEBI:29919"/>
        <dbReference type="ChEBI" id="CHEBI:30089"/>
        <dbReference type="ChEBI" id="CHEBI:35235"/>
        <dbReference type="ChEBI" id="CHEBI:58340"/>
        <dbReference type="EC" id="2.5.1.47"/>
    </reaction>
</comment>
<feature type="binding site" evidence="11">
    <location>
        <begin position="174"/>
        <end position="178"/>
    </location>
    <ligand>
        <name>pyridoxal 5'-phosphate</name>
        <dbReference type="ChEBI" id="CHEBI:597326"/>
    </ligand>
</feature>
<evidence type="ECO:0000313" key="16">
    <source>
        <dbReference type="Proteomes" id="UP000306912"/>
    </source>
</evidence>
<evidence type="ECO:0000256" key="13">
    <source>
        <dbReference type="RuleBase" id="RU003985"/>
    </source>
</evidence>
<gene>
    <name evidence="15" type="primary">cysK</name>
    <name evidence="15" type="ORF">FEZ08_04025</name>
</gene>
<evidence type="ECO:0000256" key="3">
    <source>
        <dbReference type="ARBA" id="ARBA00007103"/>
    </source>
</evidence>
<evidence type="ECO:0000313" key="15">
    <source>
        <dbReference type="EMBL" id="TLG76793.1"/>
    </source>
</evidence>
<keyword evidence="16" id="KW-1185">Reference proteome</keyword>
<accession>A0A5R8QH57</accession>
<keyword evidence="8 11" id="KW-0663">Pyridoxal phosphate</keyword>
<evidence type="ECO:0000256" key="8">
    <source>
        <dbReference type="ARBA" id="ARBA00022898"/>
    </source>
</evidence>
<dbReference type="PROSITE" id="PS00901">
    <property type="entry name" value="CYS_SYNTHASE"/>
    <property type="match status" value="1"/>
</dbReference>
<evidence type="ECO:0000256" key="12">
    <source>
        <dbReference type="PIRSR" id="PIRSR605856-51"/>
    </source>
</evidence>
<dbReference type="Gene3D" id="3.40.50.1100">
    <property type="match status" value="2"/>
</dbReference>
<dbReference type="EMBL" id="VBWP01000002">
    <property type="protein sequence ID" value="TLG76793.1"/>
    <property type="molecule type" value="Genomic_DNA"/>
</dbReference>
<organism evidence="15 16">
    <name type="scientific">Culicoidibacter larvae</name>
    <dbReference type="NCBI Taxonomy" id="2579976"/>
    <lineage>
        <taxon>Bacteria</taxon>
        <taxon>Bacillati</taxon>
        <taxon>Bacillota</taxon>
        <taxon>Culicoidibacteria</taxon>
        <taxon>Culicoidibacterales</taxon>
        <taxon>Culicoidibacteraceae</taxon>
        <taxon>Culicoidibacter</taxon>
    </lineage>
</organism>
<dbReference type="GO" id="GO:0004124">
    <property type="term" value="F:cysteine synthase activity"/>
    <property type="evidence" value="ECO:0007669"/>
    <property type="project" value="UniProtKB-UniRule"/>
</dbReference>
<dbReference type="EC" id="2.5.1.47" evidence="4 13"/>
<dbReference type="Proteomes" id="UP000306912">
    <property type="component" value="Unassembled WGS sequence"/>
</dbReference>
<protein>
    <recommendedName>
        <fullName evidence="5 13">Cysteine synthase</fullName>
        <ecNumber evidence="4 13">2.5.1.47</ecNumber>
    </recommendedName>
</protein>
<keyword evidence="6 13" id="KW-0028">Amino-acid biosynthesis</keyword>
<sequence>MVYKSIIDMIGNTPILKLQTADDMATVYVKLEGHNPSGSVKDRAAIGMIEAAEASGALVPESVIVEPTSGNTGIALAMIGRMKGYHVIIVMPDTMSVERRKIMQSLGAELILTDGAGGMKAAIAKANELVAAHDNYFMPSQFDNPANPDYHYKSTGPEIISDVPDLDAFVAGVGTGGTITGVGRKLKEHNSAVQVIAVEPSTSAVLEGDAPGKHRIQGIGAGFIPGNYDADVIDQVIAVSDEEAFAAARQANKEFGLFLGISSGANIAVAMQVARTLGPGKKVVTVAPDGGEKYLSTDLYKDE</sequence>
<evidence type="ECO:0000256" key="5">
    <source>
        <dbReference type="ARBA" id="ARBA00019371"/>
    </source>
</evidence>
<dbReference type="InterPro" id="IPR005859">
    <property type="entry name" value="CysK"/>
</dbReference>
<evidence type="ECO:0000256" key="9">
    <source>
        <dbReference type="ARBA" id="ARBA00023192"/>
    </source>
</evidence>
<reference evidence="15 16" key="1">
    <citation type="submission" date="2019-05" db="EMBL/GenBank/DDBJ databases">
        <title>Culicoidintestinum kansasii gen. nov., sp. nov. from the gastrointestinal tract of the biting midge, Culicoides sonorensis.</title>
        <authorList>
            <person name="Neupane S."/>
            <person name="Ghosh A."/>
            <person name="Gunther S."/>
            <person name="Martin K."/>
            <person name="Zurek L."/>
        </authorList>
    </citation>
    <scope>NUCLEOTIDE SEQUENCE [LARGE SCALE GENOMIC DNA]</scope>
    <source>
        <strain evidence="15 16">CS-1</strain>
    </source>
</reference>
<comment type="caution">
    <text evidence="15">The sequence shown here is derived from an EMBL/GenBank/DDBJ whole genome shotgun (WGS) entry which is preliminary data.</text>
</comment>
<dbReference type="InterPro" id="IPR005856">
    <property type="entry name" value="Cys_synth"/>
</dbReference>
<dbReference type="Pfam" id="PF00291">
    <property type="entry name" value="PALP"/>
    <property type="match status" value="1"/>
</dbReference>
<evidence type="ECO:0000256" key="7">
    <source>
        <dbReference type="ARBA" id="ARBA00022679"/>
    </source>
</evidence>
<dbReference type="InterPro" id="IPR036052">
    <property type="entry name" value="TrpB-like_PALP_sf"/>
</dbReference>
<dbReference type="UniPathway" id="UPA00136">
    <property type="reaction ID" value="UER00200"/>
</dbReference>
<feature type="modified residue" description="N6-(pyridoxal phosphate)lysine" evidence="12">
    <location>
        <position position="41"/>
    </location>
</feature>
<proteinExistence type="inferred from homology"/>
<keyword evidence="7 13" id="KW-0808">Transferase</keyword>
<evidence type="ECO:0000256" key="10">
    <source>
        <dbReference type="ARBA" id="ARBA00047931"/>
    </source>
</evidence>
<dbReference type="InterPro" id="IPR050214">
    <property type="entry name" value="Cys_Synth/Cystath_Beta-Synth"/>
</dbReference>
<dbReference type="InterPro" id="IPR001216">
    <property type="entry name" value="P-phosphate_BS"/>
</dbReference>
<comment type="pathway">
    <text evidence="2">Amino-acid biosynthesis; L-cysteine biosynthesis; L-cysteine from L-serine: step 2/2.</text>
</comment>
<dbReference type="CDD" id="cd01561">
    <property type="entry name" value="CBS_like"/>
    <property type="match status" value="1"/>
</dbReference>
<dbReference type="SUPFAM" id="SSF53686">
    <property type="entry name" value="Tryptophan synthase beta subunit-like PLP-dependent enzymes"/>
    <property type="match status" value="1"/>
</dbReference>
<dbReference type="InParanoid" id="A0A5R8QH57"/>
<dbReference type="AlphaFoldDB" id="A0A5R8QH57"/>
<name>A0A5R8QH57_9FIRM</name>
<dbReference type="NCBIfam" id="TIGR01136">
    <property type="entry name" value="cysKM"/>
    <property type="match status" value="1"/>
</dbReference>
<dbReference type="GO" id="GO:0006535">
    <property type="term" value="P:cysteine biosynthetic process from serine"/>
    <property type="evidence" value="ECO:0007669"/>
    <property type="project" value="UniProtKB-UniRule"/>
</dbReference>
<dbReference type="FunFam" id="3.40.50.1100:FF:000003">
    <property type="entry name" value="Cystathionine beta-synthase"/>
    <property type="match status" value="1"/>
</dbReference>
<dbReference type="InterPro" id="IPR001926">
    <property type="entry name" value="TrpB-like_PALP"/>
</dbReference>
<evidence type="ECO:0000259" key="14">
    <source>
        <dbReference type="Pfam" id="PF00291"/>
    </source>
</evidence>
<comment type="similarity">
    <text evidence="3 13">Belongs to the cysteine synthase/cystathionine beta-synthase family.</text>
</comment>
<evidence type="ECO:0000256" key="4">
    <source>
        <dbReference type="ARBA" id="ARBA00012681"/>
    </source>
</evidence>
<comment type="cofactor">
    <cofactor evidence="1 11 13">
        <name>pyridoxal 5'-phosphate</name>
        <dbReference type="ChEBI" id="CHEBI:597326"/>
    </cofactor>
</comment>
<evidence type="ECO:0000256" key="2">
    <source>
        <dbReference type="ARBA" id="ARBA00004962"/>
    </source>
</evidence>
<dbReference type="NCBIfam" id="TIGR01139">
    <property type="entry name" value="cysK"/>
    <property type="match status" value="1"/>
</dbReference>
<dbReference type="FunFam" id="3.40.50.1100:FF:000118">
    <property type="entry name" value="Related to CYS4-cystathionine beta-synthase"/>
    <property type="match status" value="1"/>
</dbReference>
<dbReference type="OrthoDB" id="9808024at2"/>
<dbReference type="FunCoup" id="A0A5R8QH57">
    <property type="interactions" value="303"/>
</dbReference>
<feature type="binding site" evidence="11">
    <location>
        <position position="71"/>
    </location>
    <ligand>
        <name>pyridoxal 5'-phosphate</name>
        <dbReference type="ChEBI" id="CHEBI:597326"/>
    </ligand>
</feature>
<keyword evidence="9 13" id="KW-0198">Cysteine biosynthesis</keyword>
<evidence type="ECO:0000256" key="6">
    <source>
        <dbReference type="ARBA" id="ARBA00022605"/>
    </source>
</evidence>
<dbReference type="RefSeq" id="WP_138190430.1">
    <property type="nucleotide sequence ID" value="NZ_VBWP01000002.1"/>
</dbReference>